<dbReference type="InterPro" id="IPR001910">
    <property type="entry name" value="Inosine/uridine_hydrolase_dom"/>
</dbReference>
<evidence type="ECO:0000256" key="2">
    <source>
        <dbReference type="ARBA" id="ARBA00023295"/>
    </source>
</evidence>
<dbReference type="Pfam" id="PF01156">
    <property type="entry name" value="IU_nuc_hydro"/>
    <property type="match status" value="1"/>
</dbReference>
<evidence type="ECO:0000259" key="3">
    <source>
        <dbReference type="Pfam" id="PF01156"/>
    </source>
</evidence>
<sequence length="331" mass="34901">MSEKRARLILDLDTGVDDALALAYALGSPEVELAGVVCTYGNVTMRTAVRNTVALLELLGHPEVPVFAGADRALAAVEPFAPPAGVARIHGKNGFGDQPISGWCRCAPGDGMAFLRSEAQRALGEKDARLLYVPTGPLTDLALGLGSIAGLADALGRVTFMGGALVVPGNVTSCAEANVANDPAAADTVLRGGLRTRMVGLDVTHQAVLTREDTAAWRELGTPAGRFFADMTDHYIAVYEENNPHLGGCALHDPLAVAVAIDPSLVGCLAANLRVDLEGVTRGRTVCDPERLRDARKTCEVALTVDALRFLGEFRTRVTRVLAQARRTPAE</sequence>
<protein>
    <submittedName>
        <fullName evidence="4">Nucleoside hydrolase</fullName>
    </submittedName>
</protein>
<gene>
    <name evidence="4" type="ORF">IAA22_03445</name>
</gene>
<dbReference type="InterPro" id="IPR023186">
    <property type="entry name" value="IUNH"/>
</dbReference>
<reference evidence="4" key="2">
    <citation type="submission" date="2021-04" db="EMBL/GenBank/DDBJ databases">
        <authorList>
            <person name="Gilroy R."/>
        </authorList>
    </citation>
    <scope>NUCLEOTIDE SEQUENCE</scope>
    <source>
        <strain evidence="4">ChiHecolR3B27-1887</strain>
    </source>
</reference>
<keyword evidence="2" id="KW-0326">Glycosidase</keyword>
<dbReference type="SUPFAM" id="SSF53590">
    <property type="entry name" value="Nucleoside hydrolase"/>
    <property type="match status" value="1"/>
</dbReference>
<keyword evidence="1 4" id="KW-0378">Hydrolase</keyword>
<dbReference type="PANTHER" id="PTHR12304:SF4">
    <property type="entry name" value="URIDINE NUCLEOSIDASE"/>
    <property type="match status" value="1"/>
</dbReference>
<evidence type="ECO:0000313" key="5">
    <source>
        <dbReference type="Proteomes" id="UP000824029"/>
    </source>
</evidence>
<comment type="caution">
    <text evidence="4">The sequence shown here is derived from an EMBL/GenBank/DDBJ whole genome shotgun (WGS) entry which is preliminary data.</text>
</comment>
<organism evidence="4 5">
    <name type="scientific">Candidatus Olsenella stercoravium</name>
    <dbReference type="NCBI Taxonomy" id="2838713"/>
    <lineage>
        <taxon>Bacteria</taxon>
        <taxon>Bacillati</taxon>
        <taxon>Actinomycetota</taxon>
        <taxon>Coriobacteriia</taxon>
        <taxon>Coriobacteriales</taxon>
        <taxon>Atopobiaceae</taxon>
        <taxon>Olsenella</taxon>
    </lineage>
</organism>
<evidence type="ECO:0000256" key="1">
    <source>
        <dbReference type="ARBA" id="ARBA00022801"/>
    </source>
</evidence>
<dbReference type="PANTHER" id="PTHR12304">
    <property type="entry name" value="INOSINE-URIDINE PREFERRING NUCLEOSIDE HYDROLASE"/>
    <property type="match status" value="1"/>
</dbReference>
<accession>A0A9D2DJI2</accession>
<dbReference type="Proteomes" id="UP000824029">
    <property type="component" value="Unassembled WGS sequence"/>
</dbReference>
<feature type="domain" description="Inosine/uridine-preferring nucleoside hydrolase" evidence="3">
    <location>
        <begin position="8"/>
        <end position="311"/>
    </location>
</feature>
<reference evidence="4" key="1">
    <citation type="journal article" date="2021" name="PeerJ">
        <title>Extensive microbial diversity within the chicken gut microbiome revealed by metagenomics and culture.</title>
        <authorList>
            <person name="Gilroy R."/>
            <person name="Ravi A."/>
            <person name="Getino M."/>
            <person name="Pursley I."/>
            <person name="Horton D.L."/>
            <person name="Alikhan N.F."/>
            <person name="Baker D."/>
            <person name="Gharbi K."/>
            <person name="Hall N."/>
            <person name="Watson M."/>
            <person name="Adriaenssens E.M."/>
            <person name="Foster-Nyarko E."/>
            <person name="Jarju S."/>
            <person name="Secka A."/>
            <person name="Antonio M."/>
            <person name="Oren A."/>
            <person name="Chaudhuri R.R."/>
            <person name="La Ragione R."/>
            <person name="Hildebrand F."/>
            <person name="Pallen M.J."/>
        </authorList>
    </citation>
    <scope>NUCLEOTIDE SEQUENCE</scope>
    <source>
        <strain evidence="4">ChiHecolR3B27-1887</strain>
    </source>
</reference>
<dbReference type="CDD" id="cd02650">
    <property type="entry name" value="nuc_hydro_CaPnhB"/>
    <property type="match status" value="1"/>
</dbReference>
<name>A0A9D2DJI2_9ACTN</name>
<dbReference type="EMBL" id="DXBZ01000062">
    <property type="protein sequence ID" value="HIZ18153.1"/>
    <property type="molecule type" value="Genomic_DNA"/>
</dbReference>
<dbReference type="Gene3D" id="3.90.245.10">
    <property type="entry name" value="Ribonucleoside hydrolase-like"/>
    <property type="match status" value="1"/>
</dbReference>
<dbReference type="GO" id="GO:0006152">
    <property type="term" value="P:purine nucleoside catabolic process"/>
    <property type="evidence" value="ECO:0007669"/>
    <property type="project" value="TreeGrafter"/>
</dbReference>
<evidence type="ECO:0000313" key="4">
    <source>
        <dbReference type="EMBL" id="HIZ18153.1"/>
    </source>
</evidence>
<dbReference type="AlphaFoldDB" id="A0A9D2DJI2"/>
<dbReference type="GO" id="GO:0008477">
    <property type="term" value="F:purine nucleosidase activity"/>
    <property type="evidence" value="ECO:0007669"/>
    <property type="project" value="TreeGrafter"/>
</dbReference>
<dbReference type="InterPro" id="IPR036452">
    <property type="entry name" value="Ribo_hydro-like"/>
</dbReference>
<dbReference type="GO" id="GO:0005829">
    <property type="term" value="C:cytosol"/>
    <property type="evidence" value="ECO:0007669"/>
    <property type="project" value="TreeGrafter"/>
</dbReference>
<proteinExistence type="predicted"/>